<reference evidence="9 10" key="1">
    <citation type="journal article" date="1992" name="Int. J. Syst. Bacteriol.">
        <title>Sphingobacterium antarcticus sp. nov. a Psychrotrophic Bacterium from the Soils of Schirmacher Oasis, Antarctica.</title>
        <authorList>
            <person name="Shivaji S."/>
            <person name="Ray M.K."/>
            <person name="Rao N.S."/>
            <person name="Saiserr L."/>
            <person name="Jagannadham M.V."/>
            <person name="Kumar G.S."/>
            <person name="Reddy G."/>
            <person name="Bhargava P.M."/>
        </authorList>
    </citation>
    <scope>NUCLEOTIDE SEQUENCE [LARGE SCALE GENOMIC DNA]</scope>
    <source>
        <strain evidence="9 10">4BY</strain>
    </source>
</reference>
<dbReference type="EMBL" id="JNFF01000019">
    <property type="protein sequence ID" value="KEQ31274.1"/>
    <property type="molecule type" value="Genomic_DNA"/>
</dbReference>
<keyword evidence="4 6" id="KW-1133">Transmembrane helix</keyword>
<dbReference type="InterPro" id="IPR025857">
    <property type="entry name" value="MacB_PCD"/>
</dbReference>
<proteinExistence type="predicted"/>
<evidence type="ECO:0000256" key="4">
    <source>
        <dbReference type="ARBA" id="ARBA00022989"/>
    </source>
</evidence>
<dbReference type="Pfam" id="PF02687">
    <property type="entry name" value="FtsX"/>
    <property type="match status" value="2"/>
</dbReference>
<dbReference type="GO" id="GO:0022857">
    <property type="term" value="F:transmembrane transporter activity"/>
    <property type="evidence" value="ECO:0007669"/>
    <property type="project" value="TreeGrafter"/>
</dbReference>
<dbReference type="RefSeq" id="WP_037438344.1">
    <property type="nucleotide sequence ID" value="NZ_JNFF01000019.1"/>
</dbReference>
<evidence type="ECO:0000313" key="10">
    <source>
        <dbReference type="Proteomes" id="UP000028007"/>
    </source>
</evidence>
<evidence type="ECO:0000259" key="8">
    <source>
        <dbReference type="Pfam" id="PF12704"/>
    </source>
</evidence>
<feature type="domain" description="MacB-like periplasmic core" evidence="8">
    <location>
        <begin position="21"/>
        <end position="243"/>
    </location>
</feature>
<dbReference type="PROSITE" id="PS51257">
    <property type="entry name" value="PROKAR_LIPOPROTEIN"/>
    <property type="match status" value="1"/>
</dbReference>
<feature type="transmembrane region" description="Helical" evidence="6">
    <location>
        <begin position="759"/>
        <end position="779"/>
    </location>
</feature>
<comment type="caution">
    <text evidence="9">The sequence shown here is derived from an EMBL/GenBank/DDBJ whole genome shotgun (WGS) entry which is preliminary data.</text>
</comment>
<sequence>MFRINLKIAIRNLWKYKVYNFINVAGLSVGMASCILIFIFIKYQLSFDQGYKNEDRIYRIVTDWNYNSFIDHSSGSPLPLANAAKGEIAGVEKIARVIRNGGATIVKDESGRQTFKAAKTVFFADPELFDIIPVTWLSARPANLLAEPNTVVLSEATAKLFFGGAEQALGKTFLFWNQMNLKVTGVFKDIPVNSSIPLNIVISIESTGQKNNKDWGSVSSGDQVFFLKSPNVSEAALQASLDQFNKVHFTAKNVPGNQKSVLQKLRDIHFSEKYDNFSDTTITRKEIYGLAIIGLFLMVTACINFINLATAQSVNRSKEVGVRKVMGSMRRQLVFQFLTETLVITVVALLISCILAELAFPVMQNLFKEKVVFSLFQDPIILVFMLGLVVFVAFLAGFYPAMVMSGFSPAMAIKNKVNINSGSLSLRRILLIVQFSITIVLIISTIVIMKQMEYVREKPLGFASDAIVMIDIPGDSLCRTRMNSFKESVKNIRGVEMVSYCARPPLSSSMSTTNFSFNGIENKDFEVRVSSNDEAYYQLFNIPFLAGKVYTKSDTINGYIANESFIRKVGINDPQAALGKIINQNGRQAPIVGVVKDFNDQYLKENISPMIFYQMTRFYGQLAVKIDKQEIRHAMKEIETQWNEYFPNEIYGARFLNDDINSYYQADQVTGFLFRVFAGIIIFISFIGLFGLISFVATQRTKEIAIRKVLGASTMELVKMLNGSFLIMVFFANIVAWPLAYLFVSNWLDGFAYRMDLSIWPFLLAMCISMVITLITVSIRSYNAAVTNTIDALKYE</sequence>
<keyword evidence="3 6" id="KW-0812">Transmembrane</keyword>
<dbReference type="Proteomes" id="UP000028007">
    <property type="component" value="Unassembled WGS sequence"/>
</dbReference>
<dbReference type="Pfam" id="PF12704">
    <property type="entry name" value="MacB_PCD"/>
    <property type="match status" value="1"/>
</dbReference>
<keyword evidence="2" id="KW-1003">Cell membrane</keyword>
<feature type="domain" description="ABC3 transporter permease C-terminal" evidence="7">
    <location>
        <begin position="292"/>
        <end position="408"/>
    </location>
</feature>
<keyword evidence="10" id="KW-1185">Reference proteome</keyword>
<dbReference type="GO" id="GO:0005886">
    <property type="term" value="C:plasma membrane"/>
    <property type="evidence" value="ECO:0007669"/>
    <property type="project" value="UniProtKB-SubCell"/>
</dbReference>
<name>A0A081PKQ1_9SPHI</name>
<evidence type="ECO:0000256" key="3">
    <source>
        <dbReference type="ARBA" id="ARBA00022692"/>
    </source>
</evidence>
<evidence type="ECO:0000256" key="2">
    <source>
        <dbReference type="ARBA" id="ARBA00022475"/>
    </source>
</evidence>
<feature type="transmembrane region" description="Helical" evidence="6">
    <location>
        <begin position="429"/>
        <end position="449"/>
    </location>
</feature>
<gene>
    <name evidence="9" type="ORF">N180_03230</name>
</gene>
<dbReference type="PANTHER" id="PTHR30572:SF18">
    <property type="entry name" value="ABC-TYPE MACROLIDE FAMILY EXPORT SYSTEM PERMEASE COMPONENT 2"/>
    <property type="match status" value="1"/>
</dbReference>
<dbReference type="eggNOG" id="COG0577">
    <property type="taxonomic scope" value="Bacteria"/>
</dbReference>
<evidence type="ECO:0000256" key="5">
    <source>
        <dbReference type="ARBA" id="ARBA00023136"/>
    </source>
</evidence>
<evidence type="ECO:0000256" key="1">
    <source>
        <dbReference type="ARBA" id="ARBA00004651"/>
    </source>
</evidence>
<evidence type="ECO:0000256" key="6">
    <source>
        <dbReference type="SAM" id="Phobius"/>
    </source>
</evidence>
<evidence type="ECO:0000313" key="9">
    <source>
        <dbReference type="EMBL" id="KEQ31274.1"/>
    </source>
</evidence>
<keyword evidence="5 6" id="KW-0472">Membrane</keyword>
<feature type="transmembrane region" description="Helical" evidence="6">
    <location>
        <begin position="287"/>
        <end position="309"/>
    </location>
</feature>
<dbReference type="PANTHER" id="PTHR30572">
    <property type="entry name" value="MEMBRANE COMPONENT OF TRANSPORTER-RELATED"/>
    <property type="match status" value="1"/>
</dbReference>
<accession>A0A081PKQ1</accession>
<feature type="transmembrane region" description="Helical" evidence="6">
    <location>
        <begin position="380"/>
        <end position="408"/>
    </location>
</feature>
<comment type="subcellular location">
    <subcellularLocation>
        <location evidence="1">Cell membrane</location>
        <topology evidence="1">Multi-pass membrane protein</topology>
    </subcellularLocation>
</comment>
<organism evidence="9 10">
    <name type="scientific">Pedobacter antarcticus 4BY</name>
    <dbReference type="NCBI Taxonomy" id="1358423"/>
    <lineage>
        <taxon>Bacteria</taxon>
        <taxon>Pseudomonadati</taxon>
        <taxon>Bacteroidota</taxon>
        <taxon>Sphingobacteriia</taxon>
        <taxon>Sphingobacteriales</taxon>
        <taxon>Sphingobacteriaceae</taxon>
        <taxon>Pedobacter</taxon>
    </lineage>
</organism>
<dbReference type="InterPro" id="IPR050250">
    <property type="entry name" value="Macrolide_Exporter_MacB"/>
</dbReference>
<feature type="transmembrane region" description="Helical" evidence="6">
    <location>
        <begin position="717"/>
        <end position="739"/>
    </location>
</feature>
<protein>
    <submittedName>
        <fullName evidence="9">ABC transporter permease</fullName>
    </submittedName>
</protein>
<feature type="transmembrane region" description="Helical" evidence="6">
    <location>
        <begin position="672"/>
        <end position="696"/>
    </location>
</feature>
<dbReference type="AlphaFoldDB" id="A0A081PKQ1"/>
<dbReference type="OrthoDB" id="1451596at2"/>
<feature type="transmembrane region" description="Helical" evidence="6">
    <location>
        <begin position="333"/>
        <end position="360"/>
    </location>
</feature>
<feature type="domain" description="ABC3 transporter permease C-terminal" evidence="7">
    <location>
        <begin position="676"/>
        <end position="784"/>
    </location>
</feature>
<evidence type="ECO:0000259" key="7">
    <source>
        <dbReference type="Pfam" id="PF02687"/>
    </source>
</evidence>
<feature type="transmembrane region" description="Helical" evidence="6">
    <location>
        <begin position="21"/>
        <end position="41"/>
    </location>
</feature>
<dbReference type="InterPro" id="IPR003838">
    <property type="entry name" value="ABC3_permease_C"/>
</dbReference>